<gene>
    <name evidence="1" type="ORF">AAFF_G00252520</name>
</gene>
<name>A0AAD7STL9_9TELE</name>
<proteinExistence type="predicted"/>
<sequence length="130" mass="13728">MGPDRPSKAEPEEGRVPSALYFGCVVDIDWTGRAAQRGSLGDERSRAAPDLSAECKRCRSSGSRHGFHYLIPPPSPPLGPKGSGGLCCHVLVDQGSASDAQCSQGIRATAVLQHNDSSCGSLIIQVRRTL</sequence>
<dbReference type="AlphaFoldDB" id="A0AAD7STL9"/>
<reference evidence="1" key="1">
    <citation type="journal article" date="2023" name="Science">
        <title>Genome structures resolve the early diversification of teleost fishes.</title>
        <authorList>
            <person name="Parey E."/>
            <person name="Louis A."/>
            <person name="Montfort J."/>
            <person name="Bouchez O."/>
            <person name="Roques C."/>
            <person name="Iampietro C."/>
            <person name="Lluch J."/>
            <person name="Castinel A."/>
            <person name="Donnadieu C."/>
            <person name="Desvignes T."/>
            <person name="Floi Bucao C."/>
            <person name="Jouanno E."/>
            <person name="Wen M."/>
            <person name="Mejri S."/>
            <person name="Dirks R."/>
            <person name="Jansen H."/>
            <person name="Henkel C."/>
            <person name="Chen W.J."/>
            <person name="Zahm M."/>
            <person name="Cabau C."/>
            <person name="Klopp C."/>
            <person name="Thompson A.W."/>
            <person name="Robinson-Rechavi M."/>
            <person name="Braasch I."/>
            <person name="Lecointre G."/>
            <person name="Bobe J."/>
            <person name="Postlethwait J.H."/>
            <person name="Berthelot C."/>
            <person name="Roest Crollius H."/>
            <person name="Guiguen Y."/>
        </authorList>
    </citation>
    <scope>NUCLEOTIDE SEQUENCE</scope>
    <source>
        <strain evidence="1">NC1722</strain>
    </source>
</reference>
<organism evidence="1 2">
    <name type="scientific">Aldrovandia affinis</name>
    <dbReference type="NCBI Taxonomy" id="143900"/>
    <lineage>
        <taxon>Eukaryota</taxon>
        <taxon>Metazoa</taxon>
        <taxon>Chordata</taxon>
        <taxon>Craniata</taxon>
        <taxon>Vertebrata</taxon>
        <taxon>Euteleostomi</taxon>
        <taxon>Actinopterygii</taxon>
        <taxon>Neopterygii</taxon>
        <taxon>Teleostei</taxon>
        <taxon>Notacanthiformes</taxon>
        <taxon>Halosauridae</taxon>
        <taxon>Aldrovandia</taxon>
    </lineage>
</organism>
<protein>
    <submittedName>
        <fullName evidence="1">Uncharacterized protein</fullName>
    </submittedName>
</protein>
<accession>A0AAD7STL9</accession>
<evidence type="ECO:0000313" key="2">
    <source>
        <dbReference type="Proteomes" id="UP001221898"/>
    </source>
</evidence>
<dbReference type="Proteomes" id="UP001221898">
    <property type="component" value="Unassembled WGS sequence"/>
</dbReference>
<comment type="caution">
    <text evidence="1">The sequence shown here is derived from an EMBL/GenBank/DDBJ whole genome shotgun (WGS) entry which is preliminary data.</text>
</comment>
<evidence type="ECO:0000313" key="1">
    <source>
        <dbReference type="EMBL" id="KAJ8408617.1"/>
    </source>
</evidence>
<keyword evidence="2" id="KW-1185">Reference proteome</keyword>
<dbReference type="EMBL" id="JAINUG010000034">
    <property type="protein sequence ID" value="KAJ8408617.1"/>
    <property type="molecule type" value="Genomic_DNA"/>
</dbReference>